<feature type="binding site" evidence="2">
    <location>
        <position position="371"/>
    </location>
    <ligand>
        <name>Fe cation</name>
        <dbReference type="ChEBI" id="CHEBI:24875"/>
    </ligand>
</feature>
<dbReference type="InterPro" id="IPR041166">
    <property type="entry name" value="Rubredoxin_2"/>
</dbReference>
<dbReference type="InterPro" id="IPR019734">
    <property type="entry name" value="TPR_rpt"/>
</dbReference>
<keyword evidence="5" id="KW-1185">Reference proteome</keyword>
<feature type="binding site" evidence="2">
    <location>
        <position position="357"/>
    </location>
    <ligand>
        <name>Fe cation</name>
        <dbReference type="ChEBI" id="CHEBI:24875"/>
    </ligand>
</feature>
<dbReference type="EMBL" id="CP003380">
    <property type="protein sequence ID" value="AFJ01785.1"/>
    <property type="molecule type" value="Genomic_DNA"/>
</dbReference>
<comment type="subcellular location">
    <subcellularLocation>
        <location evidence="2">Cell inner membrane</location>
        <topology evidence="2">Single-pass membrane protein</topology>
        <orientation evidence="2">Cytoplasmic side</orientation>
    </subcellularLocation>
</comment>
<evidence type="ECO:0000259" key="3">
    <source>
        <dbReference type="Pfam" id="PF18073"/>
    </source>
</evidence>
<dbReference type="AlphaFoldDB" id="I1YFU2"/>
<feature type="domain" description="LapB rubredoxin metal binding" evidence="3">
    <location>
        <begin position="352"/>
        <end position="379"/>
    </location>
</feature>
<keyword evidence="2" id="KW-0677">Repeat</keyword>
<dbReference type="InterPro" id="IPR011990">
    <property type="entry name" value="TPR-like_helical_dom_sf"/>
</dbReference>
<evidence type="ECO:0000313" key="4">
    <source>
        <dbReference type="EMBL" id="AFJ01785.1"/>
    </source>
</evidence>
<name>I1YFU2_METFJ</name>
<feature type="binding site" evidence="2">
    <location>
        <position position="354"/>
    </location>
    <ligand>
        <name>Fe cation</name>
        <dbReference type="ChEBI" id="CHEBI:24875"/>
    </ligand>
</feature>
<accession>I1YFU2</accession>
<dbReference type="GO" id="GO:0009898">
    <property type="term" value="C:cytoplasmic side of plasma membrane"/>
    <property type="evidence" value="ECO:0007669"/>
    <property type="project" value="UniProtKB-UniRule"/>
</dbReference>
<keyword evidence="2" id="KW-0472">Membrane</keyword>
<dbReference type="GO" id="GO:0005506">
    <property type="term" value="F:iron ion binding"/>
    <property type="evidence" value="ECO:0007669"/>
    <property type="project" value="UniProtKB-UniRule"/>
</dbReference>
<evidence type="ECO:0000256" key="2">
    <source>
        <dbReference type="HAMAP-Rule" id="MF_00994"/>
    </source>
</evidence>
<dbReference type="GO" id="GO:0008653">
    <property type="term" value="P:lipopolysaccharide metabolic process"/>
    <property type="evidence" value="ECO:0007669"/>
    <property type="project" value="InterPro"/>
</dbReference>
<dbReference type="eggNOG" id="COG2956">
    <property type="taxonomic scope" value="Bacteria"/>
</dbReference>
<protein>
    <recommendedName>
        <fullName evidence="2">Lipopolysaccharide assembly protein B</fullName>
    </recommendedName>
</protein>
<feature type="topological domain" description="Cytoplasmic" evidence="2">
    <location>
        <begin position="23"/>
        <end position="395"/>
    </location>
</feature>
<keyword evidence="1 2" id="KW-0479">Metal-binding</keyword>
<keyword evidence="2" id="KW-1133">Transmembrane helix</keyword>
<dbReference type="Proteomes" id="UP000009145">
    <property type="component" value="Chromosome"/>
</dbReference>
<comment type="function">
    <text evidence="2">Modulates cellular lipopolysaccharide (LPS) levels by regulating LpxC, which is involved in lipid A biosynthesis. May act by modulating the proteolytic activity of FtsH towards LpxC. May also coordinate assembly of proteins involved in LPS synthesis at the plasma membrane.</text>
</comment>
<dbReference type="PATRIC" id="fig|754477.3.peg.606"/>
<dbReference type="Gene3D" id="1.25.40.10">
    <property type="entry name" value="Tetratricopeptide repeat domain"/>
    <property type="match status" value="2"/>
</dbReference>
<dbReference type="Pfam" id="PF18073">
    <property type="entry name" value="Zn_ribbon_LapB"/>
    <property type="match status" value="1"/>
</dbReference>
<dbReference type="GO" id="GO:0046890">
    <property type="term" value="P:regulation of lipid biosynthetic process"/>
    <property type="evidence" value="ECO:0007669"/>
    <property type="project" value="UniProtKB-UniRule"/>
</dbReference>
<dbReference type="HAMAP" id="MF_00994">
    <property type="entry name" value="LPS_assembly_LapB"/>
    <property type="match status" value="1"/>
</dbReference>
<keyword evidence="2" id="KW-0408">Iron</keyword>
<dbReference type="SUPFAM" id="SSF48452">
    <property type="entry name" value="TPR-like"/>
    <property type="match status" value="2"/>
</dbReference>
<dbReference type="HOGENOM" id="CLU_059365_1_0_6"/>
<keyword evidence="2" id="KW-1003">Cell membrane</keyword>
<dbReference type="STRING" id="754477.Q7C_613"/>
<dbReference type="KEGG" id="mec:Q7C_613"/>
<evidence type="ECO:0000313" key="5">
    <source>
        <dbReference type="Proteomes" id="UP000009145"/>
    </source>
</evidence>
<feature type="binding site" evidence="2">
    <location>
        <position position="368"/>
    </location>
    <ligand>
        <name>Fe cation</name>
        <dbReference type="ChEBI" id="CHEBI:24875"/>
    </ligand>
</feature>
<keyword evidence="2" id="KW-0997">Cell inner membrane</keyword>
<evidence type="ECO:0000256" key="1">
    <source>
        <dbReference type="ARBA" id="ARBA00022723"/>
    </source>
</evidence>
<dbReference type="RefSeq" id="WP_014703207.1">
    <property type="nucleotide sequence ID" value="NC_017856.1"/>
</dbReference>
<proteinExistence type="inferred from homology"/>
<reference evidence="4 5" key="1">
    <citation type="journal article" date="2012" name="J. Bacteriol.">
        <title>Complete genome sequences of Methylophaga sp. strain JAM1 and Methylophaga sp. strain JAM7.</title>
        <authorList>
            <person name="Villeneuve C."/>
            <person name="Martineau C."/>
            <person name="Mauffrey F."/>
            <person name="Villemur R."/>
        </authorList>
    </citation>
    <scope>NUCLEOTIDE SEQUENCE [LARGE SCALE GENOMIC DNA]</scope>
    <source>
        <strain evidence="4 5">JAM7</strain>
    </source>
</reference>
<sequence length="395" mass="45745" precursor="true">MIMQTWLFLLLPVAALSGWLMARRHYKRRYRQQENAFSPAYFKGLNYLLNEQPDKAIDVFIGLLEVNSETVETHLALANLFRRRGETERAIRIHQNLIARPSLHGEQRTQAMIELGLDYMHAGVLDRAEHLFLELMQLPVSPPEAARQLLRIYQQEKKWRQAIDMASRLDKNQQDNTQPLIAQFYCELAEQSVKQDKHECLNLVRLALFHDTQCVRASLIEARVQLSLGQPQKALKTLKNIERQNSQFLPEALPLLYQAFQQTANLQGYRVWLQQILHKNPNLTSVRLMLTRLIDEIEGRSAARQYLYDALHRHPSVEGLNTLINLGEHNQESLVPLIQQVTNAMVLRGDRYSCKNCGFSGKTLHWLCPSCNRWATMRPTEIHLSALEKLLEKTA</sequence>
<dbReference type="NCBIfam" id="NF008757">
    <property type="entry name" value="PRK11788.1-5"/>
    <property type="match status" value="1"/>
</dbReference>
<keyword evidence="4" id="KW-0346">Stress response</keyword>
<dbReference type="Pfam" id="PF13176">
    <property type="entry name" value="TPR_7"/>
    <property type="match status" value="1"/>
</dbReference>
<gene>
    <name evidence="2" type="primary">lapB</name>
    <name evidence="4" type="ordered locus">Q7C_613</name>
</gene>
<keyword evidence="2" id="KW-0802">TPR repeat</keyword>
<organism evidence="4 5">
    <name type="scientific">Methylophaga frappieri (strain ATCC BAA-2434 / DSM 25690 / JAM7)</name>
    <dbReference type="NCBI Taxonomy" id="754477"/>
    <lineage>
        <taxon>Bacteria</taxon>
        <taxon>Pseudomonadati</taxon>
        <taxon>Pseudomonadota</taxon>
        <taxon>Gammaproteobacteria</taxon>
        <taxon>Thiotrichales</taxon>
        <taxon>Piscirickettsiaceae</taxon>
        <taxon>Methylophaga</taxon>
    </lineage>
</organism>
<keyword evidence="2" id="KW-0812">Transmembrane</keyword>
<comment type="similarity">
    <text evidence="2">Belongs to the LapB family.</text>
</comment>
<dbReference type="InterPro" id="IPR030865">
    <property type="entry name" value="LapB"/>
</dbReference>